<evidence type="ECO:0000256" key="1">
    <source>
        <dbReference type="SAM" id="Phobius"/>
    </source>
</evidence>
<name>A0A2A2H4A6_METBR</name>
<keyword evidence="1" id="KW-0812">Transmembrane</keyword>
<dbReference type="OrthoDB" id="383440at2157"/>
<keyword evidence="1" id="KW-0472">Membrane</keyword>
<feature type="transmembrane region" description="Helical" evidence="1">
    <location>
        <begin position="57"/>
        <end position="78"/>
    </location>
</feature>
<evidence type="ECO:0000313" key="2">
    <source>
        <dbReference type="EMBL" id="PAV04197.1"/>
    </source>
</evidence>
<dbReference type="AlphaFoldDB" id="A0A2A2H4A6"/>
<feature type="transmembrane region" description="Helical" evidence="1">
    <location>
        <begin position="6"/>
        <end position="23"/>
    </location>
</feature>
<gene>
    <name evidence="2" type="ORF">ASJ80_04930</name>
</gene>
<comment type="caution">
    <text evidence="2">The sequence shown here is derived from an EMBL/GenBank/DDBJ whole genome shotgun (WGS) entry which is preliminary data.</text>
</comment>
<reference evidence="2 3" key="1">
    <citation type="journal article" date="2017" name="BMC Genomics">
        <title>Genomic analysis of methanogenic archaea reveals a shift towards energy conservation.</title>
        <authorList>
            <person name="Gilmore S.P."/>
            <person name="Henske J.K."/>
            <person name="Sexton J.A."/>
            <person name="Solomon K.V."/>
            <person name="Seppala S."/>
            <person name="Yoo J.I."/>
            <person name="Huyett L.M."/>
            <person name="Pressman A."/>
            <person name="Cogan J.Z."/>
            <person name="Kivenson V."/>
            <person name="Peng X."/>
            <person name="Tan Y."/>
            <person name="Valentine D.L."/>
            <person name="O'Malley M.A."/>
        </authorList>
    </citation>
    <scope>NUCLEOTIDE SEQUENCE [LARGE SCALE GENOMIC DNA]</scope>
    <source>
        <strain evidence="2 3">M.o.H.</strain>
    </source>
</reference>
<dbReference type="EMBL" id="LMVM01000023">
    <property type="protein sequence ID" value="PAV04197.1"/>
    <property type="molecule type" value="Genomic_DNA"/>
</dbReference>
<dbReference type="RefSeq" id="WP_069585213.1">
    <property type="nucleotide sequence ID" value="NZ_LMVM01000023.1"/>
</dbReference>
<accession>A0A2A2H4A6</accession>
<dbReference type="Proteomes" id="UP000217784">
    <property type="component" value="Unassembled WGS sequence"/>
</dbReference>
<feature type="transmembrane region" description="Helical" evidence="1">
    <location>
        <begin position="116"/>
        <end position="140"/>
    </location>
</feature>
<protein>
    <submittedName>
        <fullName evidence="2">Uncharacterized protein</fullName>
    </submittedName>
</protein>
<organism evidence="2 3">
    <name type="scientific">Methanobacterium bryantii</name>
    <dbReference type="NCBI Taxonomy" id="2161"/>
    <lineage>
        <taxon>Archaea</taxon>
        <taxon>Methanobacteriati</taxon>
        <taxon>Methanobacteriota</taxon>
        <taxon>Methanomada group</taxon>
        <taxon>Methanobacteria</taxon>
        <taxon>Methanobacteriales</taxon>
        <taxon>Methanobacteriaceae</taxon>
        <taxon>Methanobacterium</taxon>
    </lineage>
</organism>
<sequence length="142" mass="16477">MGIIAIFSLIMGILFMILGILAVNHYRLHPEKEKALISALFPFILGIIFITCTIAGYIWIIVLLLLIISIISHIYSRYTSIKYPEMKKKQEDSREKALEIYKKHPIRYRLLIISRYMMYIMLACAVFLGVFIVGVVLFNITF</sequence>
<keyword evidence="1" id="KW-1133">Transmembrane helix</keyword>
<feature type="transmembrane region" description="Helical" evidence="1">
    <location>
        <begin position="35"/>
        <end position="51"/>
    </location>
</feature>
<evidence type="ECO:0000313" key="3">
    <source>
        <dbReference type="Proteomes" id="UP000217784"/>
    </source>
</evidence>
<keyword evidence="3" id="KW-1185">Reference proteome</keyword>
<proteinExistence type="predicted"/>